<name>D6PJ43_9ZZZZ</name>
<reference evidence="1" key="1">
    <citation type="journal article" date="2010" name="ISME J.">
        <title>Metagenome of the Mediterranean deep chlorophyll maximum studied by direct and fosmid library 454 pyrosequencing.</title>
        <authorList>
            <person name="Ghai R."/>
            <person name="Martin-Cuadrado A.B."/>
            <person name="Molto A.G."/>
            <person name="Heredia I.G."/>
            <person name="Cabrera R."/>
            <person name="Martin J."/>
            <person name="Verdu M."/>
            <person name="Deschamps P."/>
            <person name="Moreira D."/>
            <person name="Lopez-Garcia P."/>
            <person name="Mira A."/>
            <person name="Rodriguez-Valera F."/>
        </authorList>
    </citation>
    <scope>NUCLEOTIDE SEQUENCE</scope>
</reference>
<accession>D6PJ43</accession>
<protein>
    <submittedName>
        <fullName evidence="1">Uncharacterized protein</fullName>
    </submittedName>
</protein>
<evidence type="ECO:0000313" key="1">
    <source>
        <dbReference type="EMBL" id="ADD95744.1"/>
    </source>
</evidence>
<sequence>MEYEMSAQNATYDIKWGKPDGTALACDNSGASWPALPTCVNTSFRGYNGNWTMATKLHPGPMEDRLANTTMPALMNGSLTPGTRGTTAWPVPAEDTGMVTATSWETYESYTFPYSQWSAEIRFPIRQTPNYWTEAGGYPVSHGGLIDSGEARNTYHEPSTSGLD</sequence>
<organism evidence="1">
    <name type="scientific">uncultured organism MedDCM-OCT-S04-C46</name>
    <dbReference type="NCBI Taxonomy" id="743616"/>
    <lineage>
        <taxon>unclassified sequences</taxon>
        <taxon>environmental samples</taxon>
    </lineage>
</organism>
<dbReference type="EMBL" id="GU943091">
    <property type="protein sequence ID" value="ADD95744.1"/>
    <property type="molecule type" value="Genomic_DNA"/>
</dbReference>
<proteinExistence type="predicted"/>
<dbReference type="AlphaFoldDB" id="D6PJ43"/>